<dbReference type="InterPro" id="IPR013762">
    <property type="entry name" value="Integrase-like_cat_sf"/>
</dbReference>
<sequence length="453" mass="53304">MRFKYRNVSVGKGGITMKNHPSVISGLLDKYVSYRKAHGGIGISACANLSSFNSLCHKYYPGAKELSDEMVTKWCAKRETETILSRNARVVVMRSFLRYTNKYNLTALRLPTSLRKRRPDRIFVSDRDLPSSVVSDLLNKYMSYKKASNAMGDSSLEYLRFFNDYCATHHQDATTITENIINGWCDKRITESSESHNKRISPIRSFLRYANGRGWTDVRLPEFLPWSKKQYTPYPFRPEQLQAFFKITDSFKDTKHVSDKVAKIRKIEIPVFYRLLYSTGMRTMEARLLKSGDVDLKNGVINVSQSKGLDQHRIALHQTMWDLLIRYDEAMAALMPDRNYFFPNEYDEPYNRLWESYNFVRMWRLVSNDYARCYDFRSHYAVKNINNWRYTGPEWFDKLLYLSRSMGHRNISSTCYYYQLAPLFAEQLEELTAEEYHKLLPDLTNYFSNEDTI</sequence>
<organism evidence="8 9">
    <name type="scientific">Carboxylicivirga mesophila</name>
    <dbReference type="NCBI Taxonomy" id="1166478"/>
    <lineage>
        <taxon>Bacteria</taxon>
        <taxon>Pseudomonadati</taxon>
        <taxon>Bacteroidota</taxon>
        <taxon>Bacteroidia</taxon>
        <taxon>Marinilabiliales</taxon>
        <taxon>Marinilabiliaceae</taxon>
        <taxon>Carboxylicivirga</taxon>
    </lineage>
</organism>
<dbReference type="InterPro" id="IPR002104">
    <property type="entry name" value="Integrase_catalytic"/>
</dbReference>
<dbReference type="SUPFAM" id="SSF56349">
    <property type="entry name" value="DNA breaking-rejoining enzymes"/>
    <property type="match status" value="1"/>
</dbReference>
<evidence type="ECO:0000313" key="8">
    <source>
        <dbReference type="EMBL" id="MBS2210729.1"/>
    </source>
</evidence>
<dbReference type="Gene3D" id="1.10.443.10">
    <property type="entry name" value="Intergrase catalytic core"/>
    <property type="match status" value="1"/>
</dbReference>
<evidence type="ECO:0000313" key="9">
    <source>
        <dbReference type="Proteomes" id="UP000721861"/>
    </source>
</evidence>
<evidence type="ECO:0000259" key="7">
    <source>
        <dbReference type="PROSITE" id="PS51900"/>
    </source>
</evidence>
<dbReference type="RefSeq" id="WP_212226300.1">
    <property type="nucleotide sequence ID" value="NZ_JAGUCN010000004.1"/>
</dbReference>
<dbReference type="InterPro" id="IPR010998">
    <property type="entry name" value="Integrase_recombinase_N"/>
</dbReference>
<evidence type="ECO:0000256" key="5">
    <source>
        <dbReference type="PROSITE-ProRule" id="PRU01248"/>
    </source>
</evidence>
<keyword evidence="9" id="KW-1185">Reference proteome</keyword>
<evidence type="ECO:0000256" key="1">
    <source>
        <dbReference type="ARBA" id="ARBA00008857"/>
    </source>
</evidence>
<accession>A0ABS5K6W0</accession>
<feature type="domain" description="Core-binding (CB)" evidence="7">
    <location>
        <begin position="132"/>
        <end position="211"/>
    </location>
</feature>
<keyword evidence="3 5" id="KW-0238">DNA-binding</keyword>
<name>A0ABS5K6W0_9BACT</name>
<dbReference type="Gene3D" id="1.10.150.130">
    <property type="match status" value="1"/>
</dbReference>
<dbReference type="Proteomes" id="UP000721861">
    <property type="component" value="Unassembled WGS sequence"/>
</dbReference>
<protein>
    <submittedName>
        <fullName evidence="8">Tyrosine-type recombinase/integrase</fullName>
    </submittedName>
</protein>
<dbReference type="PROSITE" id="PS51900">
    <property type="entry name" value="CB"/>
    <property type="match status" value="1"/>
</dbReference>
<dbReference type="InterPro" id="IPR011010">
    <property type="entry name" value="DNA_brk_join_enz"/>
</dbReference>
<comment type="caution">
    <text evidence="8">The sequence shown here is derived from an EMBL/GenBank/DDBJ whole genome shotgun (WGS) entry which is preliminary data.</text>
</comment>
<reference evidence="8 9" key="1">
    <citation type="journal article" date="2014" name="Int. J. Syst. Evol. Microbiol.">
        <title>Carboxylicivirga gen. nov. in the family Marinilabiliaceae with two novel species, Carboxylicivirga mesophila sp. nov. and Carboxylicivirga taeanensis sp. nov., and reclassification of Cytophaga fermentans as Saccharicrinis fermentans gen. nov., comb. nov.</title>
        <authorList>
            <person name="Yang S.H."/>
            <person name="Seo H.S."/>
            <person name="Woo J.H."/>
            <person name="Oh H.M."/>
            <person name="Jang H."/>
            <person name="Lee J.H."/>
            <person name="Kim S.J."/>
            <person name="Kwon K.K."/>
        </authorList>
    </citation>
    <scope>NUCLEOTIDE SEQUENCE [LARGE SCALE GENOMIC DNA]</scope>
    <source>
        <strain evidence="8 9">JCM 18290</strain>
    </source>
</reference>
<evidence type="ECO:0000256" key="3">
    <source>
        <dbReference type="ARBA" id="ARBA00023125"/>
    </source>
</evidence>
<dbReference type="EMBL" id="JAGUCN010000004">
    <property type="protein sequence ID" value="MBS2210729.1"/>
    <property type="molecule type" value="Genomic_DNA"/>
</dbReference>
<dbReference type="PANTHER" id="PTHR30349">
    <property type="entry name" value="PHAGE INTEGRASE-RELATED"/>
    <property type="match status" value="1"/>
</dbReference>
<proteinExistence type="inferred from homology"/>
<dbReference type="PANTHER" id="PTHR30349:SF41">
    <property type="entry name" value="INTEGRASE_RECOMBINASE PROTEIN MJ0367-RELATED"/>
    <property type="match status" value="1"/>
</dbReference>
<evidence type="ECO:0000256" key="2">
    <source>
        <dbReference type="ARBA" id="ARBA00022908"/>
    </source>
</evidence>
<keyword evidence="2" id="KW-0229">DNA integration</keyword>
<dbReference type="InterPro" id="IPR044068">
    <property type="entry name" value="CB"/>
</dbReference>
<gene>
    <name evidence="8" type="ORF">KEM09_04910</name>
</gene>
<comment type="similarity">
    <text evidence="1">Belongs to the 'phage' integrase family.</text>
</comment>
<feature type="domain" description="Tyr recombinase" evidence="6">
    <location>
        <begin position="231"/>
        <end position="433"/>
    </location>
</feature>
<dbReference type="Pfam" id="PF00589">
    <property type="entry name" value="Phage_integrase"/>
    <property type="match status" value="1"/>
</dbReference>
<keyword evidence="4" id="KW-0233">DNA recombination</keyword>
<evidence type="ECO:0000256" key="4">
    <source>
        <dbReference type="ARBA" id="ARBA00023172"/>
    </source>
</evidence>
<dbReference type="InterPro" id="IPR050090">
    <property type="entry name" value="Tyrosine_recombinase_XerCD"/>
</dbReference>
<evidence type="ECO:0000259" key="6">
    <source>
        <dbReference type="PROSITE" id="PS51898"/>
    </source>
</evidence>
<dbReference type="PROSITE" id="PS51898">
    <property type="entry name" value="TYR_RECOMBINASE"/>
    <property type="match status" value="1"/>
</dbReference>